<gene>
    <name evidence="2" type="ORF">CYMTET_23686</name>
</gene>
<feature type="compositionally biased region" description="Polar residues" evidence="1">
    <location>
        <begin position="278"/>
        <end position="289"/>
    </location>
</feature>
<accession>A0AAE0FXV4</accession>
<feature type="region of interest" description="Disordered" evidence="1">
    <location>
        <begin position="24"/>
        <end position="70"/>
    </location>
</feature>
<comment type="caution">
    <text evidence="2">The sequence shown here is derived from an EMBL/GenBank/DDBJ whole genome shotgun (WGS) entry which is preliminary data.</text>
</comment>
<feature type="compositionally biased region" description="Low complexity" evidence="1">
    <location>
        <begin position="416"/>
        <end position="449"/>
    </location>
</feature>
<feature type="region of interest" description="Disordered" evidence="1">
    <location>
        <begin position="153"/>
        <end position="183"/>
    </location>
</feature>
<feature type="compositionally biased region" description="Low complexity" evidence="1">
    <location>
        <begin position="359"/>
        <end position="406"/>
    </location>
</feature>
<feature type="compositionally biased region" description="Basic and acidic residues" evidence="1">
    <location>
        <begin position="156"/>
        <end position="168"/>
    </location>
</feature>
<name>A0AAE0FXV4_9CHLO</name>
<feature type="compositionally biased region" description="Polar residues" evidence="1">
    <location>
        <begin position="650"/>
        <end position="659"/>
    </location>
</feature>
<feature type="compositionally biased region" description="Pro residues" evidence="1">
    <location>
        <begin position="606"/>
        <end position="619"/>
    </location>
</feature>
<feature type="compositionally biased region" description="Basic and acidic residues" evidence="1">
    <location>
        <begin position="565"/>
        <end position="578"/>
    </location>
</feature>
<feature type="compositionally biased region" description="Basic and acidic residues" evidence="1">
    <location>
        <begin position="636"/>
        <end position="648"/>
    </location>
</feature>
<keyword evidence="3" id="KW-1185">Reference proteome</keyword>
<feature type="non-terminal residue" evidence="2">
    <location>
        <position position="901"/>
    </location>
</feature>
<feature type="compositionally biased region" description="Low complexity" evidence="1">
    <location>
        <begin position="494"/>
        <end position="503"/>
    </location>
</feature>
<reference evidence="2 3" key="1">
    <citation type="journal article" date="2015" name="Genome Biol. Evol.">
        <title>Comparative Genomics of a Bacterivorous Green Alga Reveals Evolutionary Causalities and Consequences of Phago-Mixotrophic Mode of Nutrition.</title>
        <authorList>
            <person name="Burns J.A."/>
            <person name="Paasch A."/>
            <person name="Narechania A."/>
            <person name="Kim E."/>
        </authorList>
    </citation>
    <scope>NUCLEOTIDE SEQUENCE [LARGE SCALE GENOMIC DNA]</scope>
    <source>
        <strain evidence="2 3">PLY_AMNH</strain>
    </source>
</reference>
<feature type="compositionally biased region" description="Pro residues" evidence="1">
    <location>
        <begin position="863"/>
        <end position="880"/>
    </location>
</feature>
<feature type="compositionally biased region" description="Low complexity" evidence="1">
    <location>
        <begin position="322"/>
        <end position="342"/>
    </location>
</feature>
<feature type="compositionally biased region" description="Low complexity" evidence="1">
    <location>
        <begin position="746"/>
        <end position="761"/>
    </location>
</feature>
<dbReference type="EMBL" id="LGRX02012209">
    <property type="protein sequence ID" value="KAK3267778.1"/>
    <property type="molecule type" value="Genomic_DNA"/>
</dbReference>
<sequence>MKASSFAATSLSENLFDESVNRRVHALSPAGGPPSTHTKQSLQAAGLPPRAPVGTKINKPPPQDNPHDVLTISSSATLSAPPEDVFERATFTSAYDAAYEGAYRGAYEGSYDSVYDSVYDQSSSLGFFLKDVKTSSRGTRQPKEQLLLHSTGVDSGRAKGLDDPEHLRGMAGRPSQASGAEKEGSLHTVNITLGGQDASVSLRSLQQSAAEVNVTDVSLPYLAEDARQLHTIHASQTPSPRTDDGFVAVARADARPEELRSQPQGVHYGQQREEHQLAPSQQRSHTFQKPASHLPSRHFPQQGPVPQQPQRQPVLVPPQPMQPQQWQVQQQYGQGRGVQQQQPPLPEQPQSAMQTPHWQGQPQIQQGQPQIQQGQPQIQQGQPQIQQGQPQIQLGQGMQQQRLQQQRLHAPPSPIQTPQWQDQQQQQQGQALQQQQEQQQQQQLMQNSQWPDQQLYEQGQGQHLHPPPLMQTPQDPLQGRDGPGGHQGHDTQLPRRQVPVQPQHSTLPYRQQPNLYHPTNSSQPELGSAPSGQHQPSQHDPWLEHNPPPMPHLSLQQHLPPSSPAHRETPDAPRERPAGFHTSQRQLFLPSTEPAPTLPSPSLHRAPPPTHPPLPPVPPAAHQAEPGASMDPYPAGRERESPSRHEPSPLHSSPRTSQLHHPSQQHQEPREQRPRRQSHDLQSDRESASSDGYGGDDPQLQAQAQAQARGRSSHSSTMGRPPKGVERRPAASTQPSASARGSVDHLPISPSSTDSDSTLYDSPPPGSASERDLPLRPRIDVPKPQPGRALDHVMAATRRKAPNGAPSRAPAYPKHSAADVEPTSLLHPPAGSSTAASPGQPYPHDIAPNSFATPKRGYTVTQPDPPRPATAPPRTPPPLVPQIDDTEWAEVQHIFRTASPR</sequence>
<feature type="region of interest" description="Disordered" evidence="1">
    <location>
        <begin position="255"/>
        <end position="885"/>
    </location>
</feature>
<feature type="compositionally biased region" description="Polar residues" evidence="1">
    <location>
        <begin position="504"/>
        <end position="538"/>
    </location>
</feature>
<feature type="compositionally biased region" description="Basic and acidic residues" evidence="1">
    <location>
        <begin position="667"/>
        <end position="688"/>
    </location>
</feature>
<protein>
    <submittedName>
        <fullName evidence="2">Uncharacterized protein</fullName>
    </submittedName>
</protein>
<feature type="compositionally biased region" description="Basic and acidic residues" evidence="1">
    <location>
        <begin position="769"/>
        <end position="781"/>
    </location>
</feature>
<evidence type="ECO:0000313" key="3">
    <source>
        <dbReference type="Proteomes" id="UP001190700"/>
    </source>
</evidence>
<feature type="compositionally biased region" description="Low complexity" evidence="1">
    <location>
        <begin position="300"/>
        <end position="314"/>
    </location>
</feature>
<dbReference type="Proteomes" id="UP001190700">
    <property type="component" value="Unassembled WGS sequence"/>
</dbReference>
<evidence type="ECO:0000313" key="2">
    <source>
        <dbReference type="EMBL" id="KAK3267778.1"/>
    </source>
</evidence>
<dbReference type="AlphaFoldDB" id="A0AAE0FXV4"/>
<proteinExistence type="predicted"/>
<organism evidence="2 3">
    <name type="scientific">Cymbomonas tetramitiformis</name>
    <dbReference type="NCBI Taxonomy" id="36881"/>
    <lineage>
        <taxon>Eukaryota</taxon>
        <taxon>Viridiplantae</taxon>
        <taxon>Chlorophyta</taxon>
        <taxon>Pyramimonadophyceae</taxon>
        <taxon>Pyramimonadales</taxon>
        <taxon>Pyramimonadaceae</taxon>
        <taxon>Cymbomonas</taxon>
    </lineage>
</organism>
<evidence type="ECO:0000256" key="1">
    <source>
        <dbReference type="SAM" id="MobiDB-lite"/>
    </source>
</evidence>
<feature type="compositionally biased region" description="Polar residues" evidence="1">
    <location>
        <begin position="450"/>
        <end position="461"/>
    </location>
</feature>